<dbReference type="AlphaFoldDB" id="A2XAQ2"/>
<dbReference type="HOGENOM" id="CLU_2578092_0_0_1"/>
<protein>
    <submittedName>
        <fullName evidence="1">Uncharacterized protein</fullName>
    </submittedName>
</protein>
<dbReference type="Gramene" id="BGIOSGA005414-TA">
    <property type="protein sequence ID" value="BGIOSGA005414-PA"/>
    <property type="gene ID" value="BGIOSGA005414"/>
</dbReference>
<dbReference type="EMBL" id="CM000127">
    <property type="protein sequence ID" value="EAY87912.1"/>
    <property type="molecule type" value="Genomic_DNA"/>
</dbReference>
<dbReference type="Proteomes" id="UP000007015">
    <property type="component" value="Chromosome 2"/>
</dbReference>
<organism evidence="1 2">
    <name type="scientific">Oryza sativa subsp. indica</name>
    <name type="common">Rice</name>
    <dbReference type="NCBI Taxonomy" id="39946"/>
    <lineage>
        <taxon>Eukaryota</taxon>
        <taxon>Viridiplantae</taxon>
        <taxon>Streptophyta</taxon>
        <taxon>Embryophyta</taxon>
        <taxon>Tracheophyta</taxon>
        <taxon>Spermatophyta</taxon>
        <taxon>Magnoliopsida</taxon>
        <taxon>Liliopsida</taxon>
        <taxon>Poales</taxon>
        <taxon>Poaceae</taxon>
        <taxon>BOP clade</taxon>
        <taxon>Oryzoideae</taxon>
        <taxon>Oryzeae</taxon>
        <taxon>Oryzinae</taxon>
        <taxon>Oryza</taxon>
        <taxon>Oryza sativa</taxon>
    </lineage>
</organism>
<name>A2XAQ2_ORYSI</name>
<proteinExistence type="predicted"/>
<evidence type="ECO:0000313" key="1">
    <source>
        <dbReference type="EMBL" id="EAY87912.1"/>
    </source>
</evidence>
<accession>A2XAQ2</accession>
<keyword evidence="2" id="KW-1185">Reference proteome</keyword>
<sequence length="81" mass="9196">MAEILLGESWRKSCWGREGEKRDVRIGERVRVIARISSPPVPVGGEREAFAGNASNIKDVVGDQEREEHIDELVGYLRRYT</sequence>
<reference evidence="1 2" key="1">
    <citation type="journal article" date="2005" name="PLoS Biol.">
        <title>The genomes of Oryza sativa: a history of duplications.</title>
        <authorList>
            <person name="Yu J."/>
            <person name="Wang J."/>
            <person name="Lin W."/>
            <person name="Li S."/>
            <person name="Li H."/>
            <person name="Zhou J."/>
            <person name="Ni P."/>
            <person name="Dong W."/>
            <person name="Hu S."/>
            <person name="Zeng C."/>
            <person name="Zhang J."/>
            <person name="Zhang Y."/>
            <person name="Li R."/>
            <person name="Xu Z."/>
            <person name="Li S."/>
            <person name="Li X."/>
            <person name="Zheng H."/>
            <person name="Cong L."/>
            <person name="Lin L."/>
            <person name="Yin J."/>
            <person name="Geng J."/>
            <person name="Li G."/>
            <person name="Shi J."/>
            <person name="Liu J."/>
            <person name="Lv H."/>
            <person name="Li J."/>
            <person name="Wang J."/>
            <person name="Deng Y."/>
            <person name="Ran L."/>
            <person name="Shi X."/>
            <person name="Wang X."/>
            <person name="Wu Q."/>
            <person name="Li C."/>
            <person name="Ren X."/>
            <person name="Wang J."/>
            <person name="Wang X."/>
            <person name="Li D."/>
            <person name="Liu D."/>
            <person name="Zhang X."/>
            <person name="Ji Z."/>
            <person name="Zhao W."/>
            <person name="Sun Y."/>
            <person name="Zhang Z."/>
            <person name="Bao J."/>
            <person name="Han Y."/>
            <person name="Dong L."/>
            <person name="Ji J."/>
            <person name="Chen P."/>
            <person name="Wu S."/>
            <person name="Liu J."/>
            <person name="Xiao Y."/>
            <person name="Bu D."/>
            <person name="Tan J."/>
            <person name="Yang L."/>
            <person name="Ye C."/>
            <person name="Zhang J."/>
            <person name="Xu J."/>
            <person name="Zhou Y."/>
            <person name="Yu Y."/>
            <person name="Zhang B."/>
            <person name="Zhuang S."/>
            <person name="Wei H."/>
            <person name="Liu B."/>
            <person name="Lei M."/>
            <person name="Yu H."/>
            <person name="Li Y."/>
            <person name="Xu H."/>
            <person name="Wei S."/>
            <person name="He X."/>
            <person name="Fang L."/>
            <person name="Zhang Z."/>
            <person name="Zhang Y."/>
            <person name="Huang X."/>
            <person name="Su Z."/>
            <person name="Tong W."/>
            <person name="Li J."/>
            <person name="Tong Z."/>
            <person name="Li S."/>
            <person name="Ye J."/>
            <person name="Wang L."/>
            <person name="Fang L."/>
            <person name="Lei T."/>
            <person name="Chen C."/>
            <person name="Chen H."/>
            <person name="Xu Z."/>
            <person name="Li H."/>
            <person name="Huang H."/>
            <person name="Zhang F."/>
            <person name="Xu H."/>
            <person name="Li N."/>
            <person name="Zhao C."/>
            <person name="Li S."/>
            <person name="Dong L."/>
            <person name="Huang Y."/>
            <person name="Li L."/>
            <person name="Xi Y."/>
            <person name="Qi Q."/>
            <person name="Li W."/>
            <person name="Zhang B."/>
            <person name="Hu W."/>
            <person name="Zhang Y."/>
            <person name="Tian X."/>
            <person name="Jiao Y."/>
            <person name="Liang X."/>
            <person name="Jin J."/>
            <person name="Gao L."/>
            <person name="Zheng W."/>
            <person name="Hao B."/>
            <person name="Liu S."/>
            <person name="Wang W."/>
            <person name="Yuan L."/>
            <person name="Cao M."/>
            <person name="McDermott J."/>
            <person name="Samudrala R."/>
            <person name="Wang J."/>
            <person name="Wong G.K."/>
            <person name="Yang H."/>
        </authorList>
    </citation>
    <scope>NUCLEOTIDE SEQUENCE [LARGE SCALE GENOMIC DNA]</scope>
    <source>
        <strain evidence="2">cv. 93-11</strain>
    </source>
</reference>
<gene>
    <name evidence="1" type="ORF">OsI_09333</name>
</gene>
<evidence type="ECO:0000313" key="2">
    <source>
        <dbReference type="Proteomes" id="UP000007015"/>
    </source>
</evidence>